<evidence type="ECO:0000256" key="5">
    <source>
        <dbReference type="ARBA" id="ARBA00022837"/>
    </source>
</evidence>
<evidence type="ECO:0000256" key="1">
    <source>
        <dbReference type="ARBA" id="ARBA00001913"/>
    </source>
</evidence>
<evidence type="ECO:0000313" key="9">
    <source>
        <dbReference type="Proteomes" id="UP000092462"/>
    </source>
</evidence>
<evidence type="ECO:0000313" key="8">
    <source>
        <dbReference type="EnsemblMetazoa" id="PPAI000492-PA"/>
    </source>
</evidence>
<accession>A0A1B0CZH0</accession>
<keyword evidence="6" id="KW-0325">Glycoprotein</keyword>
<evidence type="ECO:0000259" key="7">
    <source>
        <dbReference type="Pfam" id="PF00884"/>
    </source>
</evidence>
<dbReference type="AlphaFoldDB" id="A0A1B0CZH0"/>
<dbReference type="PANTHER" id="PTHR10342:SF264">
    <property type="entry name" value="MIP05773P-RELATED"/>
    <property type="match status" value="1"/>
</dbReference>
<dbReference type="EMBL" id="AJVK01009576">
    <property type="status" value="NOT_ANNOTATED_CDS"/>
    <property type="molecule type" value="Genomic_DNA"/>
</dbReference>
<evidence type="ECO:0000256" key="6">
    <source>
        <dbReference type="ARBA" id="ARBA00023180"/>
    </source>
</evidence>
<evidence type="ECO:0000256" key="4">
    <source>
        <dbReference type="ARBA" id="ARBA00022801"/>
    </source>
</evidence>
<name>A0A1B0CZH0_PHLPP</name>
<dbReference type="GO" id="GO:0008484">
    <property type="term" value="F:sulfuric ester hydrolase activity"/>
    <property type="evidence" value="ECO:0007669"/>
    <property type="project" value="InterPro"/>
</dbReference>
<dbReference type="CDD" id="cd16029">
    <property type="entry name" value="4-S"/>
    <property type="match status" value="1"/>
</dbReference>
<keyword evidence="4" id="KW-0378">Hydrolase</keyword>
<dbReference type="InterPro" id="IPR024607">
    <property type="entry name" value="Sulfatase_CS"/>
</dbReference>
<dbReference type="PROSITE" id="PS00149">
    <property type="entry name" value="SULFATASE_2"/>
    <property type="match status" value="1"/>
</dbReference>
<dbReference type="Gene3D" id="3.30.1120.10">
    <property type="match status" value="1"/>
</dbReference>
<dbReference type="SUPFAM" id="SSF53649">
    <property type="entry name" value="Alkaline phosphatase-like"/>
    <property type="match status" value="1"/>
</dbReference>
<dbReference type="EMBL" id="AJVK01009574">
    <property type="status" value="NOT_ANNOTATED_CDS"/>
    <property type="molecule type" value="Genomic_DNA"/>
</dbReference>
<dbReference type="Gene3D" id="3.40.720.10">
    <property type="entry name" value="Alkaline Phosphatase, subunit A"/>
    <property type="match status" value="1"/>
</dbReference>
<proteinExistence type="inferred from homology"/>
<sequence length="395" mass="44841">MIEYNLLEVCRGSFDLSLRGCNEILTPNIDALGYQGVIFNRHYTQALCTPSRAAFLTGKYPIHTGLQNLVILEDEPRGLPLTEKLLPQYLKEVGYKTHMVGKWHLGIAKKTFIPTKRGFDSYVGYLGPYIDYFDYTLYNPLRNLARGFDFRRNESIYRDTVGQYVTDVFTDEASKTIRNHDPSQGPMFLYIAHLAPHAANQDDPLQAIPEDLATVTHIKDPKRRYFAAMVKALDRSVGFVVEALQEKDMLKNTIILFFSDNGGATLGPLSVAASNYPLRGQKDGPWEGSVRNPALIWSPLLQKRHYVSKHVIHITDWLPTFVQAAGTISYKFQKLDGKDIWPTLSHNKSPIRREILHNIDTIEGYSSYFRDGWKYINGTSRGGRNNQTPKGHLDG</sequence>
<comment type="similarity">
    <text evidence="2">Belongs to the sulfatase family.</text>
</comment>
<dbReference type="VEuPathDB" id="VectorBase:PPAPM1_003221"/>
<dbReference type="EMBL" id="AJVK01009575">
    <property type="status" value="NOT_ANNOTATED_CDS"/>
    <property type="molecule type" value="Genomic_DNA"/>
</dbReference>
<dbReference type="VEuPathDB" id="VectorBase:PPAI000492"/>
<organism evidence="8 9">
    <name type="scientific">Phlebotomus papatasi</name>
    <name type="common">Sandfly</name>
    <dbReference type="NCBI Taxonomy" id="29031"/>
    <lineage>
        <taxon>Eukaryota</taxon>
        <taxon>Metazoa</taxon>
        <taxon>Ecdysozoa</taxon>
        <taxon>Arthropoda</taxon>
        <taxon>Hexapoda</taxon>
        <taxon>Insecta</taxon>
        <taxon>Pterygota</taxon>
        <taxon>Neoptera</taxon>
        <taxon>Endopterygota</taxon>
        <taxon>Diptera</taxon>
        <taxon>Nematocera</taxon>
        <taxon>Psychodoidea</taxon>
        <taxon>Psychodidae</taxon>
        <taxon>Phlebotomus</taxon>
        <taxon>Phlebotomus</taxon>
    </lineage>
</organism>
<dbReference type="PROSITE" id="PS00523">
    <property type="entry name" value="SULFATASE_1"/>
    <property type="match status" value="1"/>
</dbReference>
<evidence type="ECO:0000256" key="3">
    <source>
        <dbReference type="ARBA" id="ARBA00022723"/>
    </source>
</evidence>
<comment type="cofactor">
    <cofactor evidence="1">
        <name>Ca(2+)</name>
        <dbReference type="ChEBI" id="CHEBI:29108"/>
    </cofactor>
</comment>
<keyword evidence="9" id="KW-1185">Reference proteome</keyword>
<dbReference type="InterPro" id="IPR017850">
    <property type="entry name" value="Alkaline_phosphatase_core_sf"/>
</dbReference>
<dbReference type="InterPro" id="IPR047115">
    <property type="entry name" value="ARSB"/>
</dbReference>
<protein>
    <recommendedName>
        <fullName evidence="7">Sulfatase N-terminal domain-containing protein</fullName>
    </recommendedName>
</protein>
<dbReference type="Pfam" id="PF00884">
    <property type="entry name" value="Sulfatase"/>
    <property type="match status" value="1"/>
</dbReference>
<dbReference type="EnsemblMetazoa" id="PPAI000492-RA">
    <property type="protein sequence ID" value="PPAI000492-PA"/>
    <property type="gene ID" value="PPAI000492"/>
</dbReference>
<evidence type="ECO:0000256" key="2">
    <source>
        <dbReference type="ARBA" id="ARBA00008779"/>
    </source>
</evidence>
<keyword evidence="3" id="KW-0479">Metal-binding</keyword>
<dbReference type="GO" id="GO:0046872">
    <property type="term" value="F:metal ion binding"/>
    <property type="evidence" value="ECO:0007669"/>
    <property type="project" value="UniProtKB-KW"/>
</dbReference>
<dbReference type="PANTHER" id="PTHR10342">
    <property type="entry name" value="ARYLSULFATASE"/>
    <property type="match status" value="1"/>
</dbReference>
<dbReference type="Proteomes" id="UP000092462">
    <property type="component" value="Unassembled WGS sequence"/>
</dbReference>
<reference evidence="8" key="1">
    <citation type="submission" date="2022-08" db="UniProtKB">
        <authorList>
            <consortium name="EnsemblMetazoa"/>
        </authorList>
    </citation>
    <scope>IDENTIFICATION</scope>
    <source>
        <strain evidence="8">Israel</strain>
    </source>
</reference>
<feature type="domain" description="Sulfatase N-terminal" evidence="7">
    <location>
        <begin position="15"/>
        <end position="326"/>
    </location>
</feature>
<dbReference type="InterPro" id="IPR000917">
    <property type="entry name" value="Sulfatase_N"/>
</dbReference>
<keyword evidence="5" id="KW-0106">Calcium</keyword>